<evidence type="ECO:0000313" key="3">
    <source>
        <dbReference type="Proteomes" id="UP000240912"/>
    </source>
</evidence>
<evidence type="ECO:0000313" key="2">
    <source>
        <dbReference type="EMBL" id="PST83361.1"/>
    </source>
</evidence>
<dbReference type="InterPro" id="IPR048136">
    <property type="entry name" value="STM3941-like"/>
</dbReference>
<keyword evidence="1" id="KW-1133">Transmembrane helix</keyword>
<comment type="caution">
    <text evidence="2">The sequence shown here is derived from an EMBL/GenBank/DDBJ whole genome shotgun (WGS) entry which is preliminary data.</text>
</comment>
<feature type="transmembrane region" description="Helical" evidence="1">
    <location>
        <begin position="16"/>
        <end position="37"/>
    </location>
</feature>
<evidence type="ECO:0000256" key="1">
    <source>
        <dbReference type="SAM" id="Phobius"/>
    </source>
</evidence>
<gene>
    <name evidence="2" type="ORF">C7T94_12345</name>
</gene>
<dbReference type="RefSeq" id="WP_107215621.1">
    <property type="nucleotide sequence ID" value="NZ_KZ686269.1"/>
</dbReference>
<feature type="transmembrane region" description="Helical" evidence="1">
    <location>
        <begin position="49"/>
        <end position="69"/>
    </location>
</feature>
<protein>
    <submittedName>
        <fullName evidence="2">Uncharacterized protein</fullName>
    </submittedName>
</protein>
<dbReference type="AlphaFoldDB" id="A0A2T3HLV1"/>
<keyword evidence="3" id="KW-1185">Reference proteome</keyword>
<dbReference type="NCBIfam" id="NF041635">
    <property type="entry name" value="STM3941_fam"/>
    <property type="match status" value="1"/>
</dbReference>
<name>A0A2T3HLV1_9SPHI</name>
<proteinExistence type="predicted"/>
<organism evidence="2 3">
    <name type="scientific">Pedobacter yulinensis</name>
    <dbReference type="NCBI Taxonomy" id="2126353"/>
    <lineage>
        <taxon>Bacteria</taxon>
        <taxon>Pseudomonadati</taxon>
        <taxon>Bacteroidota</taxon>
        <taxon>Sphingobacteriia</taxon>
        <taxon>Sphingobacteriales</taxon>
        <taxon>Sphingobacteriaceae</taxon>
        <taxon>Pedobacter</taxon>
    </lineage>
</organism>
<dbReference type="OrthoDB" id="6028159at2"/>
<keyword evidence="1" id="KW-0472">Membrane</keyword>
<dbReference type="Proteomes" id="UP000240912">
    <property type="component" value="Unassembled WGS sequence"/>
</dbReference>
<keyword evidence="1" id="KW-0812">Transmembrane</keyword>
<sequence>MPAVQEKTVSFSKFRLIVLLIISLSVAAGAAAALVFMAKAATLPREAGLLRALAILFLVGNGLFSLFLFSKLMAGRPALVITAEGFYDSSGGIHSGFIHWNTVEKIEQVRLAGQDFIVVFLSDPFAYLRQQSVSWKRRLLALKNGTVGSPVVISMQGLSCSAAQLRQLLESSHARQV</sequence>
<reference evidence="2 3" key="1">
    <citation type="submission" date="2018-03" db="EMBL/GenBank/DDBJ databases">
        <authorList>
            <person name="Keele B.F."/>
        </authorList>
    </citation>
    <scope>NUCLEOTIDE SEQUENCE [LARGE SCALE GENOMIC DNA]</scope>
    <source>
        <strain evidence="2 3">YL28-9</strain>
    </source>
</reference>
<dbReference type="EMBL" id="PYLS01000005">
    <property type="protein sequence ID" value="PST83361.1"/>
    <property type="molecule type" value="Genomic_DNA"/>
</dbReference>
<accession>A0A2T3HLV1</accession>